<name>A0ABX2E3L5_9FLAO</name>
<reference evidence="2 3" key="1">
    <citation type="journal article" date="2015" name="Int. J. Syst. Evol. Microbiol.">
        <title>Winogradskyella litoriviva sp. nov., isolated from coastal seawater.</title>
        <authorList>
            <person name="Nedashkovskaya O.I."/>
            <person name="Kukhlevskiy A.D."/>
            <person name="Zhukova N.V."/>
            <person name="Kim S.J."/>
            <person name="Rhee S.K."/>
            <person name="Mikhailov V.V."/>
        </authorList>
    </citation>
    <scope>NUCLEOTIDE SEQUENCE [LARGE SCALE GENOMIC DNA]</scope>
    <source>
        <strain evidence="2 3">KMM6491</strain>
    </source>
</reference>
<dbReference type="Pfam" id="PF25056">
    <property type="entry name" value="DUF7793"/>
    <property type="match status" value="1"/>
</dbReference>
<dbReference type="RefSeq" id="WP_173300307.1">
    <property type="nucleotide sequence ID" value="NZ_JABRWQ010000002.1"/>
</dbReference>
<gene>
    <name evidence="2" type="ORF">HNV10_05285</name>
</gene>
<proteinExistence type="predicted"/>
<sequence>MSKIIGFNNAIFWTDDTEILYCEFSNTDSNIKLERKNVESYIEAITKLCDGKSMPFIVDLRNTCGTFPIAAAKLLAKSPELVKLRISESYLINTIEIKLLIGMYKKLYDKIIPFGIFKDLSSAKGFCQEAKNNYASNSNML</sequence>
<organism evidence="2 3">
    <name type="scientific">Winogradskyella litoriviva</name>
    <dbReference type="NCBI Taxonomy" id="1220182"/>
    <lineage>
        <taxon>Bacteria</taxon>
        <taxon>Pseudomonadati</taxon>
        <taxon>Bacteroidota</taxon>
        <taxon>Flavobacteriia</taxon>
        <taxon>Flavobacteriales</taxon>
        <taxon>Flavobacteriaceae</taxon>
        <taxon>Winogradskyella</taxon>
    </lineage>
</organism>
<protein>
    <recommendedName>
        <fullName evidence="1">DUF7793 domain-containing protein</fullName>
    </recommendedName>
</protein>
<feature type="domain" description="DUF7793" evidence="1">
    <location>
        <begin position="12"/>
        <end position="129"/>
    </location>
</feature>
<comment type="caution">
    <text evidence="2">The sequence shown here is derived from an EMBL/GenBank/DDBJ whole genome shotgun (WGS) entry which is preliminary data.</text>
</comment>
<dbReference type="Proteomes" id="UP000805085">
    <property type="component" value="Unassembled WGS sequence"/>
</dbReference>
<keyword evidence="3" id="KW-1185">Reference proteome</keyword>
<evidence type="ECO:0000313" key="2">
    <source>
        <dbReference type="EMBL" id="NRD22643.1"/>
    </source>
</evidence>
<accession>A0ABX2E3L5</accession>
<evidence type="ECO:0000313" key="3">
    <source>
        <dbReference type="Proteomes" id="UP000805085"/>
    </source>
</evidence>
<dbReference type="EMBL" id="JABRWQ010000002">
    <property type="protein sequence ID" value="NRD22643.1"/>
    <property type="molecule type" value="Genomic_DNA"/>
</dbReference>
<evidence type="ECO:0000259" key="1">
    <source>
        <dbReference type="Pfam" id="PF25056"/>
    </source>
</evidence>
<dbReference type="InterPro" id="IPR056695">
    <property type="entry name" value="DUF7793"/>
</dbReference>